<dbReference type="InterPro" id="IPR036954">
    <property type="entry name" value="Collagen_IV_NC_sf"/>
</dbReference>
<dbReference type="OrthoDB" id="10071882at2759"/>
<organism evidence="11 12">
    <name type="scientific">Muraenolepis orangiensis</name>
    <name type="common">Patagonian moray cod</name>
    <dbReference type="NCBI Taxonomy" id="630683"/>
    <lineage>
        <taxon>Eukaryota</taxon>
        <taxon>Metazoa</taxon>
        <taxon>Chordata</taxon>
        <taxon>Craniata</taxon>
        <taxon>Vertebrata</taxon>
        <taxon>Euteleostomi</taxon>
        <taxon>Actinopterygii</taxon>
        <taxon>Neopterygii</taxon>
        <taxon>Teleostei</taxon>
        <taxon>Neoteleostei</taxon>
        <taxon>Acanthomorphata</taxon>
        <taxon>Zeiogadaria</taxon>
        <taxon>Gadariae</taxon>
        <taxon>Gadiformes</taxon>
        <taxon>Muraenolepidoidei</taxon>
        <taxon>Muraenolepididae</taxon>
        <taxon>Muraenolepis</taxon>
    </lineage>
</organism>
<name>A0A9Q0DWP4_9TELE</name>
<evidence type="ECO:0000256" key="3">
    <source>
        <dbReference type="ARBA" id="ARBA00022525"/>
    </source>
</evidence>
<sequence>MGPRGPEGPQGGAGRRGAEGPPGPQGPDGEKWQKATTGQGASPAVRGRTAARGPGAEKGSVDVLASTGILDVWAQQDPKEPKESLCINRPARPEILEKPEQLVNQVALGPKGILDPLGRLGLWVMLEDPWQEMKEMTGTRAHLGCPDRRRPKSFPLSTSLLKATGVTSVRLGLVDLRASVGLAGEATRNSKERKESLVCLEHWVFPGTPEVAGPQAIRVPVETWDFQASSVEVDQRVMMETLEHPGLITTMTLPQEGDRGFPGSPGAPGDTGDMGMHGPPGPPGITLTDGPGQPGPGGPSGPKGSKGEPGTAYAPGGPAGSKGVPGVKGILGRPGSPDYYCEPGYPGDPGDHGHKGIRGHTGEKGLKGCLGTCNCTAEGGAPGAAGVRGPPGYDGVPGSQGPRGGSGFKGEPGSGGPRGDPGTLGQKGLRGQKGDSCGTHFKCVKGEVVQGRTPLTLGPSETLELQVQESWERSGQKVSQVLREPEGSPDLLAPQDLVFQVFAAPMASKGIRVSLAWLGIQDQQDHQGMKCAVIIQSLLVHLVQRVRVVPQASLVKTETTASPGLLASMGLKAPACKGREVMTETQVTRGTRDRLWMDLRAPLGIPEVQGGKVPMGTSAAPGPVGPDAPAIQEPPGGRGLLGKQGSLDELCDFKLSQVSSVCQAHWVLRACQVPLATLEPLAPQGPHARCVTSMYLDSQGTQAQGEDQGLLVTRVSAEMRVYQDSQAQLGIEAPMDPLENLALMANQDQKGKGVIVAGPDGEQGERGFNGRPGLTGDPGLPGVKGPPGPAGLPGPSSEVDIRMHKGRPGLPGRIGLPGNKGLQGLRGLRGPPGNSGFDGLHGAPGLRGLAGAPGPPGPPGTKGFPGPRGQMGQVGQPGDPGEEGNPGMGPKVIRENLMDSQAHPELKDNRGRADRGLPTVSLETKETQDQRVTQDPQESQGSGLGTRGETVDWVSQACVVCPVSQGFQVLKGLMEFKALLDLLARVPGAPGLDGLDGLRGPNGVKGARGADKPGPQGPTGSPGFKGQMGPPGPPGTSHPGPKGFIGLPGYQGSPGPPGDAGVPGTSAPQCCNNLPAHRGPPGPQGHAGAHGSPGPMKGTQVPPAPMVSTAPRGPPDSQDLPVVPGALKNLKAIEGLLGPEVLLDPRVNEVLQASQVNQELKVLQEMRVPRVEGVQSDTAAPPRLMVVAAMMVPLATQETLGSPGPPGEPGDPGRQGAASSGFLLVIHSQSVEVPRCPEGRPQLWVGYSLVYLQGQERAHSQDLGQAGSCLPVFSTMPFSYCSSGACRYAARNDKSYWLSTTAHIPMTPLSGPRIGSLVSRCVVCEARGPVAAFHSQERTPPACPPGWTSLWAGYSFLLHTGVAQDGGGQSLTSSGSCLKDFRTQPFVECSGAGGTCFYFSDVHSFWLTTVSPAQAFARPEALTHKAAEQRANTSRCHVCTRER</sequence>
<evidence type="ECO:0000313" key="11">
    <source>
        <dbReference type="EMBL" id="KAJ3594948.1"/>
    </source>
</evidence>
<feature type="region of interest" description="Disordered" evidence="9">
    <location>
        <begin position="1"/>
        <end position="59"/>
    </location>
</feature>
<feature type="compositionally biased region" description="Low complexity" evidence="9">
    <location>
        <begin position="808"/>
        <end position="852"/>
    </location>
</feature>
<evidence type="ECO:0000256" key="8">
    <source>
        <dbReference type="ARBA" id="ARBA00023157"/>
    </source>
</evidence>
<dbReference type="Pfam" id="PF01391">
    <property type="entry name" value="Collagen"/>
    <property type="match status" value="1"/>
</dbReference>
<keyword evidence="12" id="KW-1185">Reference proteome</keyword>
<dbReference type="GO" id="GO:0030020">
    <property type="term" value="F:extracellular matrix structural constituent conferring tensile strength"/>
    <property type="evidence" value="ECO:0007669"/>
    <property type="project" value="TreeGrafter"/>
</dbReference>
<dbReference type="GO" id="GO:0005615">
    <property type="term" value="C:extracellular space"/>
    <property type="evidence" value="ECO:0007669"/>
    <property type="project" value="TreeGrafter"/>
</dbReference>
<evidence type="ECO:0000256" key="9">
    <source>
        <dbReference type="SAM" id="MobiDB-lite"/>
    </source>
</evidence>
<keyword evidence="5" id="KW-0677">Repeat</keyword>
<proteinExistence type="predicted"/>
<feature type="domain" description="Collagen IV NC1" evidence="10">
    <location>
        <begin position="1221"/>
        <end position="1443"/>
    </location>
</feature>
<feature type="compositionally biased region" description="Low complexity" evidence="9">
    <location>
        <begin position="1084"/>
        <end position="1095"/>
    </location>
</feature>
<evidence type="ECO:0000313" key="12">
    <source>
        <dbReference type="Proteomes" id="UP001148018"/>
    </source>
</evidence>
<evidence type="ECO:0000256" key="4">
    <source>
        <dbReference type="ARBA" id="ARBA00022530"/>
    </source>
</evidence>
<accession>A0A9Q0DWP4</accession>
<keyword evidence="3" id="KW-0964">Secreted</keyword>
<comment type="subcellular location">
    <subcellularLocation>
        <location evidence="2">Secreted</location>
        <location evidence="2">Extracellular space</location>
        <location evidence="2">Extracellular matrix</location>
        <location evidence="2">Basement membrane</location>
    </subcellularLocation>
</comment>
<evidence type="ECO:0000256" key="1">
    <source>
        <dbReference type="ARBA" id="ARBA00003696"/>
    </source>
</evidence>
<protein>
    <recommendedName>
        <fullName evidence="10">Collagen IV NC1 domain-containing protein</fullName>
    </recommendedName>
</protein>
<evidence type="ECO:0000256" key="5">
    <source>
        <dbReference type="ARBA" id="ARBA00022737"/>
    </source>
</evidence>
<comment type="function">
    <text evidence="1">Type IV collagen is the major structural component of glomerular basement membranes (GBM), forming a 'chicken-wire' meshwork together with laminins, proteoglycans and entactin/nidogen.</text>
</comment>
<feature type="region of interest" description="Disordered" evidence="9">
    <location>
        <begin position="252"/>
        <end position="331"/>
    </location>
</feature>
<dbReference type="SMART" id="SM00111">
    <property type="entry name" value="C4"/>
    <property type="match status" value="2"/>
</dbReference>
<dbReference type="PROSITE" id="PS51403">
    <property type="entry name" value="NC1_IV"/>
    <property type="match status" value="1"/>
</dbReference>
<keyword evidence="8" id="KW-1015">Disulfide bond</keyword>
<evidence type="ECO:0000256" key="7">
    <source>
        <dbReference type="ARBA" id="ARBA00023119"/>
    </source>
</evidence>
<feature type="compositionally biased region" description="Gly residues" evidence="9">
    <location>
        <begin position="401"/>
        <end position="419"/>
    </location>
</feature>
<gene>
    <name evidence="11" type="ORF">NHX12_004253</name>
</gene>
<dbReference type="InterPro" id="IPR016187">
    <property type="entry name" value="CTDL_fold"/>
</dbReference>
<dbReference type="PANTHER" id="PTHR24023:SF714">
    <property type="entry name" value="COLLAGEN ALPHA-4(IV) CHAIN"/>
    <property type="match status" value="1"/>
</dbReference>
<feature type="compositionally biased region" description="Low complexity" evidence="9">
    <location>
        <begin position="268"/>
        <end position="277"/>
    </location>
</feature>
<comment type="caution">
    <text evidence="11">The sequence shown here is derived from an EMBL/GenBank/DDBJ whole genome shotgun (WGS) entry which is preliminary data.</text>
</comment>
<evidence type="ECO:0000259" key="10">
    <source>
        <dbReference type="PROSITE" id="PS51403"/>
    </source>
</evidence>
<dbReference type="GO" id="GO:0032836">
    <property type="term" value="P:glomerular basement membrane development"/>
    <property type="evidence" value="ECO:0007669"/>
    <property type="project" value="TreeGrafter"/>
</dbReference>
<reference evidence="11" key="1">
    <citation type="submission" date="2022-07" db="EMBL/GenBank/DDBJ databases">
        <title>Chromosome-level genome of Muraenolepis orangiensis.</title>
        <authorList>
            <person name="Kim J."/>
        </authorList>
    </citation>
    <scope>NUCLEOTIDE SEQUENCE</scope>
    <source>
        <strain evidence="11">KU_S4_2022</strain>
        <tissue evidence="11">Muscle</tissue>
    </source>
</reference>
<dbReference type="GO" id="GO:0005587">
    <property type="term" value="C:collagen type IV trimer"/>
    <property type="evidence" value="ECO:0007669"/>
    <property type="project" value="TreeGrafter"/>
</dbReference>
<feature type="compositionally biased region" description="Basic and acidic residues" evidence="9">
    <location>
        <begin position="892"/>
        <end position="915"/>
    </location>
</feature>
<feature type="region of interest" description="Disordered" evidence="9">
    <location>
        <begin position="761"/>
        <end position="948"/>
    </location>
</feature>
<feature type="region of interest" description="Disordered" evidence="9">
    <location>
        <begin position="382"/>
        <end position="434"/>
    </location>
</feature>
<dbReference type="InterPro" id="IPR008160">
    <property type="entry name" value="Collagen"/>
</dbReference>
<dbReference type="EMBL" id="JANIIK010000111">
    <property type="protein sequence ID" value="KAJ3594948.1"/>
    <property type="molecule type" value="Genomic_DNA"/>
</dbReference>
<feature type="compositionally biased region" description="Polar residues" evidence="9">
    <location>
        <begin position="930"/>
        <end position="941"/>
    </location>
</feature>
<dbReference type="FunFam" id="2.170.240.10:FF:000001">
    <property type="entry name" value="Collagen IV alpha 1 chain"/>
    <property type="match status" value="1"/>
</dbReference>
<keyword evidence="7" id="KW-0176">Collagen</keyword>
<evidence type="ECO:0000256" key="6">
    <source>
        <dbReference type="ARBA" id="ARBA00022869"/>
    </source>
</evidence>
<evidence type="ECO:0000256" key="2">
    <source>
        <dbReference type="ARBA" id="ARBA00004302"/>
    </source>
</evidence>
<dbReference type="InterPro" id="IPR050149">
    <property type="entry name" value="Collagen_superfamily"/>
</dbReference>
<dbReference type="SUPFAM" id="SSF56436">
    <property type="entry name" value="C-type lectin-like"/>
    <property type="match status" value="2"/>
</dbReference>
<feature type="region of interest" description="Disordered" evidence="9">
    <location>
        <begin position="1197"/>
        <end position="1216"/>
    </location>
</feature>
<dbReference type="InterPro" id="IPR001442">
    <property type="entry name" value="Collagen_IV_NC"/>
</dbReference>
<feature type="region of interest" description="Disordered" evidence="9">
    <location>
        <begin position="990"/>
        <end position="1121"/>
    </location>
</feature>
<feature type="compositionally biased region" description="Low complexity" evidence="9">
    <location>
        <begin position="990"/>
        <end position="1002"/>
    </location>
</feature>
<dbReference type="Pfam" id="PF01413">
    <property type="entry name" value="C4"/>
    <property type="match status" value="2"/>
</dbReference>
<keyword evidence="4" id="KW-0272">Extracellular matrix</keyword>
<dbReference type="PANTHER" id="PTHR24023">
    <property type="entry name" value="COLLAGEN ALPHA"/>
    <property type="match status" value="1"/>
</dbReference>
<dbReference type="Proteomes" id="UP001148018">
    <property type="component" value="Unassembled WGS sequence"/>
</dbReference>
<keyword evidence="6" id="KW-0084">Basement membrane</keyword>
<dbReference type="Gene3D" id="2.170.240.10">
    <property type="entry name" value="Collagen IV, non-collagenous"/>
    <property type="match status" value="1"/>
</dbReference>